<feature type="domain" description="Ketopantoate reductase N-terminal" evidence="12">
    <location>
        <begin position="22"/>
        <end position="171"/>
    </location>
</feature>
<evidence type="ECO:0000256" key="10">
    <source>
        <dbReference type="RuleBase" id="RU362068"/>
    </source>
</evidence>
<dbReference type="InterPro" id="IPR013752">
    <property type="entry name" value="KPA_reductase"/>
</dbReference>
<dbReference type="PANTHER" id="PTHR21708:SF26">
    <property type="entry name" value="2-DEHYDROPANTOATE 2-REDUCTASE"/>
    <property type="match status" value="1"/>
</dbReference>
<accession>A0A0P9NSR1</accession>
<dbReference type="InterPro" id="IPR013332">
    <property type="entry name" value="KPR_N"/>
</dbReference>
<comment type="catalytic activity">
    <reaction evidence="9 10">
        <text>(R)-pantoate + NADP(+) = 2-dehydropantoate + NADPH + H(+)</text>
        <dbReference type="Rhea" id="RHEA:16233"/>
        <dbReference type="ChEBI" id="CHEBI:11561"/>
        <dbReference type="ChEBI" id="CHEBI:15378"/>
        <dbReference type="ChEBI" id="CHEBI:15980"/>
        <dbReference type="ChEBI" id="CHEBI:57783"/>
        <dbReference type="ChEBI" id="CHEBI:58349"/>
        <dbReference type="EC" id="1.1.1.169"/>
    </reaction>
</comment>
<keyword evidence="11" id="KW-0812">Transmembrane</keyword>
<keyword evidence="5 10" id="KW-0566">Pantothenate biosynthesis</keyword>
<dbReference type="GO" id="GO:0008677">
    <property type="term" value="F:2-dehydropantoate 2-reductase activity"/>
    <property type="evidence" value="ECO:0007669"/>
    <property type="project" value="UniProtKB-EC"/>
</dbReference>
<dbReference type="FunFam" id="1.10.1040.10:FF:000017">
    <property type="entry name" value="2-dehydropantoate 2-reductase"/>
    <property type="match status" value="1"/>
</dbReference>
<feature type="domain" description="Ketopantoate reductase C-terminal" evidence="13">
    <location>
        <begin position="203"/>
        <end position="324"/>
    </location>
</feature>
<evidence type="ECO:0000313" key="14">
    <source>
        <dbReference type="EMBL" id="KPX00291.1"/>
    </source>
</evidence>
<evidence type="ECO:0000256" key="6">
    <source>
        <dbReference type="ARBA" id="ARBA00022857"/>
    </source>
</evidence>
<evidence type="ECO:0000256" key="2">
    <source>
        <dbReference type="ARBA" id="ARBA00007870"/>
    </source>
</evidence>
<comment type="caution">
    <text evidence="14">The sequence shown here is derived from an EMBL/GenBank/DDBJ whole genome shotgun (WGS) entry which is preliminary data.</text>
</comment>
<dbReference type="Pfam" id="PF08546">
    <property type="entry name" value="ApbA_C"/>
    <property type="match status" value="1"/>
</dbReference>
<dbReference type="InterPro" id="IPR003710">
    <property type="entry name" value="ApbA"/>
</dbReference>
<comment type="pathway">
    <text evidence="1 10">Cofactor biosynthesis; (R)-pantothenate biosynthesis; (R)-pantoate from 3-methyl-2-oxobutanoate: step 2/2.</text>
</comment>
<dbReference type="Gene3D" id="1.10.1040.10">
    <property type="entry name" value="N-(1-d-carboxylethyl)-l-norvaline Dehydrogenase, domain 2"/>
    <property type="match status" value="1"/>
</dbReference>
<keyword evidence="11" id="KW-1133">Transmembrane helix</keyword>
<evidence type="ECO:0000256" key="8">
    <source>
        <dbReference type="ARBA" id="ARBA00032024"/>
    </source>
</evidence>
<evidence type="ECO:0000256" key="9">
    <source>
        <dbReference type="ARBA" id="ARBA00048793"/>
    </source>
</evidence>
<dbReference type="NCBIfam" id="NF004887">
    <property type="entry name" value="PRK06249.1"/>
    <property type="match status" value="1"/>
</dbReference>
<dbReference type="AlphaFoldDB" id="A0A0P9NSR1"/>
<dbReference type="GO" id="GO:0015940">
    <property type="term" value="P:pantothenate biosynthetic process"/>
    <property type="evidence" value="ECO:0007669"/>
    <property type="project" value="UniProtKB-UniPathway"/>
</dbReference>
<dbReference type="SUPFAM" id="SSF48179">
    <property type="entry name" value="6-phosphogluconate dehydrogenase C-terminal domain-like"/>
    <property type="match status" value="1"/>
</dbReference>
<evidence type="ECO:0000256" key="11">
    <source>
        <dbReference type="SAM" id="Phobius"/>
    </source>
</evidence>
<dbReference type="EMBL" id="LJQA01000106">
    <property type="protein sequence ID" value="KPX00291.1"/>
    <property type="molecule type" value="Genomic_DNA"/>
</dbReference>
<dbReference type="InterPro" id="IPR036291">
    <property type="entry name" value="NAD(P)-bd_dom_sf"/>
</dbReference>
<evidence type="ECO:0000256" key="4">
    <source>
        <dbReference type="ARBA" id="ARBA00019465"/>
    </source>
</evidence>
<dbReference type="InterPro" id="IPR051402">
    <property type="entry name" value="KPR-Related"/>
</dbReference>
<evidence type="ECO:0000259" key="13">
    <source>
        <dbReference type="Pfam" id="PF08546"/>
    </source>
</evidence>
<dbReference type="NCBIfam" id="TIGR00745">
    <property type="entry name" value="apbA_panE"/>
    <property type="match status" value="1"/>
</dbReference>
<reference evidence="14 15" key="1">
    <citation type="submission" date="2015-09" db="EMBL/GenBank/DDBJ databases">
        <title>Genome announcement of multiple Pseudomonas syringae strains.</title>
        <authorList>
            <person name="Thakur S."/>
            <person name="Wang P.W."/>
            <person name="Gong Y."/>
            <person name="Weir B.S."/>
            <person name="Guttman D.S."/>
        </authorList>
    </citation>
    <scope>NUCLEOTIDE SEQUENCE [LARGE SCALE GENOMIC DNA]</scope>
    <source>
        <strain evidence="14 15">ICMP17524</strain>
    </source>
</reference>
<protein>
    <recommendedName>
        <fullName evidence="4 10">2-dehydropantoate 2-reductase</fullName>
        <ecNumber evidence="3 10">1.1.1.169</ecNumber>
    </recommendedName>
    <alternativeName>
        <fullName evidence="8 10">Ketopantoate reductase</fullName>
    </alternativeName>
</protein>
<evidence type="ECO:0000313" key="15">
    <source>
        <dbReference type="Proteomes" id="UP000050356"/>
    </source>
</evidence>
<keyword evidence="6 10" id="KW-0521">NADP</keyword>
<dbReference type="InterPro" id="IPR013328">
    <property type="entry name" value="6PGD_dom2"/>
</dbReference>
<dbReference type="EC" id="1.1.1.169" evidence="3 10"/>
<dbReference type="Gene3D" id="3.40.50.720">
    <property type="entry name" value="NAD(P)-binding Rossmann-like Domain"/>
    <property type="match status" value="1"/>
</dbReference>
<evidence type="ECO:0000256" key="7">
    <source>
        <dbReference type="ARBA" id="ARBA00023002"/>
    </source>
</evidence>
<dbReference type="Proteomes" id="UP000050356">
    <property type="component" value="Unassembled WGS sequence"/>
</dbReference>
<gene>
    <name evidence="14" type="ORF">ALO50_04647</name>
</gene>
<evidence type="ECO:0000256" key="1">
    <source>
        <dbReference type="ARBA" id="ARBA00004994"/>
    </source>
</evidence>
<evidence type="ECO:0000256" key="3">
    <source>
        <dbReference type="ARBA" id="ARBA00013014"/>
    </source>
</evidence>
<comment type="similarity">
    <text evidence="2 10">Belongs to the ketopantoate reductase family.</text>
</comment>
<name>A0A0P9NSR1_PSESX</name>
<evidence type="ECO:0000256" key="5">
    <source>
        <dbReference type="ARBA" id="ARBA00022655"/>
    </source>
</evidence>
<dbReference type="GO" id="GO:0005737">
    <property type="term" value="C:cytoplasm"/>
    <property type="evidence" value="ECO:0007669"/>
    <property type="project" value="TreeGrafter"/>
</dbReference>
<dbReference type="PATRIC" id="fig|264451.4.peg.3274"/>
<dbReference type="Pfam" id="PF02558">
    <property type="entry name" value="ApbA"/>
    <property type="match status" value="1"/>
</dbReference>
<comment type="function">
    <text evidence="10">Catalyzes the NADPH-dependent reduction of ketopantoate into pantoic acid.</text>
</comment>
<dbReference type="PANTHER" id="PTHR21708">
    <property type="entry name" value="PROBABLE 2-DEHYDROPANTOATE 2-REDUCTASE"/>
    <property type="match status" value="1"/>
</dbReference>
<feature type="transmembrane region" description="Helical" evidence="11">
    <location>
        <begin position="21"/>
        <end position="43"/>
    </location>
</feature>
<sequence length="335" mass="35720">MARNNLTAKGEVMSVDSRRPRVGVIGTGAIGGFYGLMLARAGYDVHFLLRSEFEAVAREGVQVNSAVHGDLHLKPVQAYRSAADMPPCDWLLVGTKSTGNAALGPIISQAAAPDAKVLLLQNGLAVEDQLRSVLPDSLHILGGLCFVCVNRVAPGVVAHEAFGAVSIGYHSGPAGDEASRMAVVEACAALFKTAGIDAPVMANLQQARWQKLVWNVPYNGLSALLHTSTSQLMTDPDSQALIQALMDEVVQGAQACGHALPPGFAQHLFTVTQSMPDYRPGMYHDLVEKRPLELEAIYARPLAAALAAGFDMPRVRALYQALAFIDRANRSANEE</sequence>
<organism evidence="14 15">
    <name type="scientific">Pseudomonas syringae pv. cerasicola</name>
    <dbReference type="NCBI Taxonomy" id="264451"/>
    <lineage>
        <taxon>Bacteria</taxon>
        <taxon>Pseudomonadati</taxon>
        <taxon>Pseudomonadota</taxon>
        <taxon>Gammaproteobacteria</taxon>
        <taxon>Pseudomonadales</taxon>
        <taxon>Pseudomonadaceae</taxon>
        <taxon>Pseudomonas</taxon>
        <taxon>Pseudomonas syringae</taxon>
    </lineage>
</organism>
<dbReference type="SUPFAM" id="SSF51735">
    <property type="entry name" value="NAD(P)-binding Rossmann-fold domains"/>
    <property type="match status" value="1"/>
</dbReference>
<keyword evidence="11" id="KW-0472">Membrane</keyword>
<keyword evidence="7 10" id="KW-0560">Oxidoreductase</keyword>
<proteinExistence type="inferred from homology"/>
<evidence type="ECO:0000259" key="12">
    <source>
        <dbReference type="Pfam" id="PF02558"/>
    </source>
</evidence>
<dbReference type="UniPathway" id="UPA00028">
    <property type="reaction ID" value="UER00004"/>
</dbReference>
<dbReference type="InterPro" id="IPR008927">
    <property type="entry name" value="6-PGluconate_DH-like_C_sf"/>
</dbReference>